<dbReference type="GO" id="GO:0005524">
    <property type="term" value="F:ATP binding"/>
    <property type="evidence" value="ECO:0007669"/>
    <property type="project" value="UniProtKB-KW"/>
</dbReference>
<dbReference type="Pfam" id="PF00672">
    <property type="entry name" value="HAMP"/>
    <property type="match status" value="1"/>
</dbReference>
<dbReference type="PROSITE" id="PS50885">
    <property type="entry name" value="HAMP"/>
    <property type="match status" value="1"/>
</dbReference>
<feature type="domain" description="Histidine kinase" evidence="15">
    <location>
        <begin position="266"/>
        <end position="469"/>
    </location>
</feature>
<evidence type="ECO:0000313" key="17">
    <source>
        <dbReference type="EMBL" id="AJA50308.1"/>
    </source>
</evidence>
<dbReference type="SMART" id="SM00388">
    <property type="entry name" value="HisKA"/>
    <property type="match status" value="1"/>
</dbReference>
<dbReference type="KEGG" id="cpae:CPAST_c02200"/>
<evidence type="ECO:0000256" key="5">
    <source>
        <dbReference type="ARBA" id="ARBA00022553"/>
    </source>
</evidence>
<evidence type="ECO:0000256" key="14">
    <source>
        <dbReference type="SAM" id="Phobius"/>
    </source>
</evidence>
<dbReference type="PROSITE" id="PS50109">
    <property type="entry name" value="HIS_KIN"/>
    <property type="match status" value="1"/>
</dbReference>
<dbReference type="eggNOG" id="COG2770">
    <property type="taxonomic scope" value="Bacteria"/>
</dbReference>
<feature type="transmembrane region" description="Helical" evidence="14">
    <location>
        <begin position="182"/>
        <end position="205"/>
    </location>
</feature>
<dbReference type="InterPro" id="IPR004358">
    <property type="entry name" value="Sig_transdc_His_kin-like_C"/>
</dbReference>
<dbReference type="SUPFAM" id="SSF55874">
    <property type="entry name" value="ATPase domain of HSP90 chaperone/DNA topoisomerase II/histidine kinase"/>
    <property type="match status" value="1"/>
</dbReference>
<dbReference type="Gene3D" id="6.10.340.10">
    <property type="match status" value="1"/>
</dbReference>
<keyword evidence="7 14" id="KW-0812">Transmembrane</keyword>
<dbReference type="InterPro" id="IPR005467">
    <property type="entry name" value="His_kinase_dom"/>
</dbReference>
<dbReference type="Proteomes" id="UP000030905">
    <property type="component" value="Chromosome"/>
</dbReference>
<dbReference type="AlphaFoldDB" id="A0A0H3J5W4"/>
<evidence type="ECO:0000256" key="6">
    <source>
        <dbReference type="ARBA" id="ARBA00022679"/>
    </source>
</evidence>
<dbReference type="Pfam" id="PF02518">
    <property type="entry name" value="HATPase_c"/>
    <property type="match status" value="1"/>
</dbReference>
<evidence type="ECO:0000256" key="1">
    <source>
        <dbReference type="ARBA" id="ARBA00000085"/>
    </source>
</evidence>
<evidence type="ECO:0000256" key="9">
    <source>
        <dbReference type="ARBA" id="ARBA00022777"/>
    </source>
</evidence>
<dbReference type="InterPro" id="IPR036097">
    <property type="entry name" value="HisK_dim/P_sf"/>
</dbReference>
<reference evidence="18" key="2">
    <citation type="submission" date="2015-10" db="EMBL/GenBank/DDBJ databases">
        <title>Improved Draft Genome Sequence of Clostridium pasteurianum Strain ATCC 6013 (DSM 525) Using a Hybrid Next-Generation Sequencing Approach.</title>
        <authorList>
            <person name="Pyne M.E."/>
            <person name="Utturkar S.M."/>
            <person name="Brown S.D."/>
            <person name="Moo-Young M."/>
            <person name="Chung D.A."/>
            <person name="Chou P.C."/>
        </authorList>
    </citation>
    <scope>NUCLEOTIDE SEQUENCE</scope>
    <source>
        <strain evidence="18">ATCC 6013</strain>
    </source>
</reference>
<dbReference type="KEGG" id="cpat:CLPA_c02200"/>
<dbReference type="InterPro" id="IPR050398">
    <property type="entry name" value="HssS/ArlS-like"/>
</dbReference>
<dbReference type="InterPro" id="IPR003661">
    <property type="entry name" value="HisK_dim/P_dom"/>
</dbReference>
<dbReference type="InterPro" id="IPR036890">
    <property type="entry name" value="HATPase_C_sf"/>
</dbReference>
<reference evidence="17 20" key="1">
    <citation type="journal article" date="2015" name="Genome Announc.">
        <title>Complete Genome Sequence of the Nitrogen-Fixing and Solvent-Producing Clostridium pasteurianum DSM 525.</title>
        <authorList>
            <person name="Poehlein A."/>
            <person name="Grosse-Honebrink A."/>
            <person name="Zhang Y."/>
            <person name="Minton N.P."/>
            <person name="Daniel R."/>
        </authorList>
    </citation>
    <scope>NUCLEOTIDE SEQUENCE [LARGE SCALE GENOMIC DNA]</scope>
    <source>
        <strain evidence="17">DSM 525</strain>
        <strain evidence="20">DSM 525 / ATCC 6013</strain>
    </source>
</reference>
<dbReference type="EMBL" id="JPGY02000001">
    <property type="protein sequence ID" value="KRU13680.1"/>
    <property type="molecule type" value="Genomic_DNA"/>
</dbReference>
<dbReference type="GO" id="GO:0000155">
    <property type="term" value="F:phosphorelay sensor kinase activity"/>
    <property type="evidence" value="ECO:0007669"/>
    <property type="project" value="InterPro"/>
</dbReference>
<evidence type="ECO:0000313" key="18">
    <source>
        <dbReference type="EMBL" id="KRU13680.1"/>
    </source>
</evidence>
<evidence type="ECO:0000256" key="4">
    <source>
        <dbReference type="ARBA" id="ARBA00022475"/>
    </source>
</evidence>
<evidence type="ECO:0000256" key="8">
    <source>
        <dbReference type="ARBA" id="ARBA00022741"/>
    </source>
</evidence>
<protein>
    <recommendedName>
        <fullName evidence="3">histidine kinase</fullName>
        <ecNumber evidence="3">2.7.13.3</ecNumber>
    </recommendedName>
</protein>
<gene>
    <name evidence="17" type="primary">cssS</name>
    <name evidence="17" type="ORF">CLPA_c02200</name>
    <name evidence="18" type="ORF">CP6013_02928</name>
</gene>
<organism evidence="17 20">
    <name type="scientific">Clostridium pasteurianum DSM 525 = ATCC 6013</name>
    <dbReference type="NCBI Taxonomy" id="1262449"/>
    <lineage>
        <taxon>Bacteria</taxon>
        <taxon>Bacillati</taxon>
        <taxon>Bacillota</taxon>
        <taxon>Clostridia</taxon>
        <taxon>Eubacteriales</taxon>
        <taxon>Clostridiaceae</taxon>
        <taxon>Clostridium</taxon>
    </lineage>
</organism>
<dbReference type="GO" id="GO:0005886">
    <property type="term" value="C:plasma membrane"/>
    <property type="evidence" value="ECO:0007669"/>
    <property type="project" value="UniProtKB-SubCell"/>
</dbReference>
<keyword evidence="4" id="KW-1003">Cell membrane</keyword>
<comment type="catalytic activity">
    <reaction evidence="1">
        <text>ATP + protein L-histidine = ADP + protein N-phospho-L-histidine.</text>
        <dbReference type="EC" id="2.7.13.3"/>
    </reaction>
</comment>
<evidence type="ECO:0000256" key="7">
    <source>
        <dbReference type="ARBA" id="ARBA00022692"/>
    </source>
</evidence>
<keyword evidence="6 17" id="KW-0808">Transferase</keyword>
<dbReference type="EC" id="2.7.13.3" evidence="3"/>
<dbReference type="PANTHER" id="PTHR45528">
    <property type="entry name" value="SENSOR HISTIDINE KINASE CPXA"/>
    <property type="match status" value="1"/>
</dbReference>
<keyword evidence="8" id="KW-0547">Nucleotide-binding</keyword>
<dbReference type="Proteomes" id="UP000028042">
    <property type="component" value="Unassembled WGS sequence"/>
</dbReference>
<keyword evidence="20" id="KW-1185">Reference proteome</keyword>
<dbReference type="FunFam" id="1.10.287.130:FF:000073">
    <property type="entry name" value="Two-component sensor histidine kinase"/>
    <property type="match status" value="1"/>
</dbReference>
<dbReference type="SUPFAM" id="SSF158472">
    <property type="entry name" value="HAMP domain-like"/>
    <property type="match status" value="1"/>
</dbReference>
<keyword evidence="13 14" id="KW-0472">Membrane</keyword>
<feature type="transmembrane region" description="Helical" evidence="14">
    <location>
        <begin position="12"/>
        <end position="37"/>
    </location>
</feature>
<evidence type="ECO:0000259" key="16">
    <source>
        <dbReference type="PROSITE" id="PS50885"/>
    </source>
</evidence>
<dbReference type="SUPFAM" id="SSF47384">
    <property type="entry name" value="Homodimeric domain of signal transducing histidine kinase"/>
    <property type="match status" value="1"/>
</dbReference>
<evidence type="ECO:0000313" key="20">
    <source>
        <dbReference type="Proteomes" id="UP000030905"/>
    </source>
</evidence>
<keyword evidence="11 14" id="KW-1133">Transmembrane helix</keyword>
<dbReference type="eggNOG" id="COG2205">
    <property type="taxonomic scope" value="Bacteria"/>
</dbReference>
<dbReference type="InterPro" id="IPR003594">
    <property type="entry name" value="HATPase_dom"/>
</dbReference>
<evidence type="ECO:0000256" key="3">
    <source>
        <dbReference type="ARBA" id="ARBA00012438"/>
    </source>
</evidence>
<dbReference type="CDD" id="cd00082">
    <property type="entry name" value="HisKA"/>
    <property type="match status" value="1"/>
</dbReference>
<dbReference type="InterPro" id="IPR003660">
    <property type="entry name" value="HAMP_dom"/>
</dbReference>
<evidence type="ECO:0000256" key="12">
    <source>
        <dbReference type="ARBA" id="ARBA00023012"/>
    </source>
</evidence>
<dbReference type="PATRIC" id="fig|1262449.3.peg.108"/>
<dbReference type="SMART" id="SM00304">
    <property type="entry name" value="HAMP"/>
    <property type="match status" value="1"/>
</dbReference>
<evidence type="ECO:0000256" key="2">
    <source>
        <dbReference type="ARBA" id="ARBA00004651"/>
    </source>
</evidence>
<sequence length="469" mass="53703">MKVKGFKFKSLTIRIWATFTLIILIIICSISIIYLSVFRTIKEKDTMQDLKVAHSILLNANNFYGPENRFDELKNLKRSSNVIITIDSDNNVNVRNINKIGRPLDQQPVQGFPPELRVSEDSLGRWMAGFIKNDIVYQQQFKKSYNGKSVFFIVSSIKSTDTSDKIYLISYIPLSNIEDNSLLYMVIAIGIMFIVFGFIAAKIVAGYIAKPLKKLEDYSLRIAHKDWKEPIEIKNEDEIGRLAKAMNIMRTELKRADEEEKMFLQSISHDLKTPVMVIMSHAEAIIDGMYIDSVEKTADIIKNEAIALEKKIKQLLYLNTLDYVLENNSKASEINLYQLILYISNRFEIVNNKIKWDLDIKDAFIIGNAEKIQVAIENILENSLRYAEKKISVKLNVENSNVILEIYNDGPNIDEKHINNIFDNLYKDKTGNFGLGLAISKKIIDFYDGEIKAVNRDKGVSFIIKAPIS</sequence>
<dbReference type="EMBL" id="CP009268">
    <property type="protein sequence ID" value="AJA50308.1"/>
    <property type="molecule type" value="Genomic_DNA"/>
</dbReference>
<keyword evidence="9 17" id="KW-0418">Kinase</keyword>
<feature type="domain" description="HAMP" evidence="16">
    <location>
        <begin position="206"/>
        <end position="258"/>
    </location>
</feature>
<dbReference type="Gene3D" id="1.10.287.130">
    <property type="match status" value="1"/>
</dbReference>
<dbReference type="Gene3D" id="3.30.565.10">
    <property type="entry name" value="Histidine kinase-like ATPase, C-terminal domain"/>
    <property type="match status" value="1"/>
</dbReference>
<evidence type="ECO:0000256" key="10">
    <source>
        <dbReference type="ARBA" id="ARBA00022840"/>
    </source>
</evidence>
<dbReference type="PANTHER" id="PTHR45528:SF1">
    <property type="entry name" value="SENSOR HISTIDINE KINASE CPXA"/>
    <property type="match status" value="1"/>
</dbReference>
<evidence type="ECO:0000259" key="15">
    <source>
        <dbReference type="PROSITE" id="PS50109"/>
    </source>
</evidence>
<reference evidence="18 19" key="3">
    <citation type="journal article" name="Genome Announc.">
        <title>Improved Draft Genome Sequence of Clostridium pasteurianum Strain ATCC 6013 (DSM 525) Using a Hybrid Next-Generation Sequencing Approach.</title>
        <authorList>
            <person name="Pyne M.E."/>
            <person name="Utturkar S."/>
            <person name="Brown S.D."/>
            <person name="Moo-Young M."/>
            <person name="Chung D.A."/>
            <person name="Chou C.P."/>
        </authorList>
    </citation>
    <scope>NUCLEOTIDE SEQUENCE [LARGE SCALE GENOMIC DNA]</scope>
    <source>
        <strain evidence="18 19">ATCC 6013</strain>
    </source>
</reference>
<accession>A0A0H3J5W4</accession>
<comment type="subcellular location">
    <subcellularLocation>
        <location evidence="2">Cell membrane</location>
        <topology evidence="2">Multi-pass membrane protein</topology>
    </subcellularLocation>
</comment>
<keyword evidence="12" id="KW-0902">Two-component regulatory system</keyword>
<name>A0A0H3J5W4_CLOPA</name>
<dbReference type="Pfam" id="PF00512">
    <property type="entry name" value="HisKA"/>
    <property type="match status" value="1"/>
</dbReference>
<keyword evidence="10" id="KW-0067">ATP-binding</keyword>
<evidence type="ECO:0000256" key="13">
    <source>
        <dbReference type="ARBA" id="ARBA00023136"/>
    </source>
</evidence>
<evidence type="ECO:0000256" key="11">
    <source>
        <dbReference type="ARBA" id="ARBA00022989"/>
    </source>
</evidence>
<proteinExistence type="predicted"/>
<dbReference type="PRINTS" id="PR00344">
    <property type="entry name" value="BCTRLSENSOR"/>
</dbReference>
<keyword evidence="5" id="KW-0597">Phosphoprotein</keyword>
<evidence type="ECO:0000313" key="19">
    <source>
        <dbReference type="Proteomes" id="UP000028042"/>
    </source>
</evidence>
<dbReference type="CDD" id="cd06225">
    <property type="entry name" value="HAMP"/>
    <property type="match status" value="1"/>
</dbReference>
<dbReference type="SMART" id="SM00387">
    <property type="entry name" value="HATPase_c"/>
    <property type="match status" value="1"/>
</dbReference>